<reference evidence="2" key="1">
    <citation type="submission" date="2016-04" db="EMBL/GenBank/DDBJ databases">
        <authorList>
            <person name="Nguyen H.D."/>
            <person name="Samba Siva P."/>
            <person name="Cullis J."/>
            <person name="Levesque C.A."/>
            <person name="Hambleton S."/>
        </authorList>
    </citation>
    <scope>NUCLEOTIDE SEQUENCE</scope>
    <source>
        <strain evidence="2">DAOMC 236416</strain>
    </source>
</reference>
<keyword evidence="3" id="KW-1185">Reference proteome</keyword>
<feature type="compositionally biased region" description="Gly residues" evidence="1">
    <location>
        <begin position="339"/>
        <end position="349"/>
    </location>
</feature>
<feature type="compositionally biased region" description="Basic residues" evidence="1">
    <location>
        <begin position="203"/>
        <end position="216"/>
    </location>
</feature>
<feature type="compositionally biased region" description="Acidic residues" evidence="1">
    <location>
        <begin position="221"/>
        <end position="233"/>
    </location>
</feature>
<proteinExistence type="predicted"/>
<dbReference type="Proteomes" id="UP000077521">
    <property type="component" value="Unassembled WGS sequence"/>
</dbReference>
<feature type="region of interest" description="Disordered" evidence="1">
    <location>
        <begin position="117"/>
        <end position="306"/>
    </location>
</feature>
<sequence length="446" mass="47382">MANRSTGPNGRQKRRAPKRPATNSLSVTHPEIFSLALPPSLTPRMGSFEAVEVPDTGLLAASRRSTRAFRSAAREAVEATREAHLTLRIIETLLDLPAVAPTLTQELTDRYRAWQELHPHRPPPQPTSLLPLPPSGPTPSTSGPGNGPSSSRISQGRPISGDATATATATARRGTSLADVIEIVDSDSDDTARRLRPPPPPPKKTKLSKQKGKGKARQTSDDEGDSEEEEEEVISAQAAAAAIPAVPLSFPPNDDGLDDRGGDNVVVDDDDRSASDLWGGKSSGEDKGADGSDTDLWGGESGDDVDMGDGYLWGVKSETGGEILLFLGNDNDNDNDNSNGGGGGGGDGNGDVDGDVDGRTVFQTGPMVVFDPAMEGESEETFRLQYPNCSPEPCSDESEDECECYQDTEPEPDSDSDLHDANTWQGYEMPTQDTGTAREEGDEEIQ</sequence>
<name>A0A177TAD5_9BASI</name>
<feature type="compositionally biased region" description="Low complexity" evidence="1">
    <location>
        <begin position="138"/>
        <end position="151"/>
    </location>
</feature>
<dbReference type="AlphaFoldDB" id="A0A177TAD5"/>
<reference evidence="2" key="2">
    <citation type="journal article" date="2019" name="IMA Fungus">
        <title>Genome sequencing and comparison of five Tilletia species to identify candidate genes for the detection of regulated species infecting wheat.</title>
        <authorList>
            <person name="Nguyen H.D.T."/>
            <person name="Sultana T."/>
            <person name="Kesanakurti P."/>
            <person name="Hambleton S."/>
        </authorList>
    </citation>
    <scope>NUCLEOTIDE SEQUENCE</scope>
    <source>
        <strain evidence="2">DAOMC 236416</strain>
    </source>
</reference>
<dbReference type="EMBL" id="LWDF02000452">
    <property type="protein sequence ID" value="KAE8246812.1"/>
    <property type="molecule type" value="Genomic_DNA"/>
</dbReference>
<feature type="region of interest" description="Disordered" evidence="1">
    <location>
        <begin position="375"/>
        <end position="446"/>
    </location>
</feature>
<feature type="compositionally biased region" description="Low complexity" evidence="1">
    <location>
        <begin position="234"/>
        <end position="247"/>
    </location>
</feature>
<evidence type="ECO:0008006" key="4">
    <source>
        <dbReference type="Google" id="ProtNLM"/>
    </source>
</evidence>
<feature type="compositionally biased region" description="Acidic residues" evidence="1">
    <location>
        <begin position="394"/>
        <end position="415"/>
    </location>
</feature>
<evidence type="ECO:0000313" key="3">
    <source>
        <dbReference type="Proteomes" id="UP000077521"/>
    </source>
</evidence>
<gene>
    <name evidence="2" type="ORF">A4X13_0g5619</name>
</gene>
<accession>A0A177TAD5</accession>
<feature type="region of interest" description="Disordered" evidence="1">
    <location>
        <begin position="1"/>
        <end position="27"/>
    </location>
</feature>
<protein>
    <recommendedName>
        <fullName evidence="4">Transcription factor Iwr1 domain-containing protein</fullName>
    </recommendedName>
</protein>
<evidence type="ECO:0000313" key="2">
    <source>
        <dbReference type="EMBL" id="KAE8246812.1"/>
    </source>
</evidence>
<feature type="compositionally biased region" description="Pro residues" evidence="1">
    <location>
        <begin position="122"/>
        <end position="137"/>
    </location>
</feature>
<evidence type="ECO:0000256" key="1">
    <source>
        <dbReference type="SAM" id="MobiDB-lite"/>
    </source>
</evidence>
<feature type="region of interest" description="Disordered" evidence="1">
    <location>
        <begin position="325"/>
        <end position="361"/>
    </location>
</feature>
<organism evidence="2 3">
    <name type="scientific">Tilletia indica</name>
    <dbReference type="NCBI Taxonomy" id="43049"/>
    <lineage>
        <taxon>Eukaryota</taxon>
        <taxon>Fungi</taxon>
        <taxon>Dikarya</taxon>
        <taxon>Basidiomycota</taxon>
        <taxon>Ustilaginomycotina</taxon>
        <taxon>Exobasidiomycetes</taxon>
        <taxon>Tilletiales</taxon>
        <taxon>Tilletiaceae</taxon>
        <taxon>Tilletia</taxon>
    </lineage>
</organism>
<comment type="caution">
    <text evidence="2">The sequence shown here is derived from an EMBL/GenBank/DDBJ whole genome shotgun (WGS) entry which is preliminary data.</text>
</comment>